<accession>A0A3B1DZE8</accession>
<dbReference type="AlphaFoldDB" id="A0A3B1DZE8"/>
<name>A0A3B1DZE8_9ZZZZ</name>
<dbReference type="InterPro" id="IPR019600">
    <property type="entry name" value="Hemin_uptake_protein_HemP"/>
</dbReference>
<dbReference type="Pfam" id="PF10636">
    <property type="entry name" value="hemP"/>
    <property type="match status" value="1"/>
</dbReference>
<gene>
    <name evidence="1" type="ORF">MNBD_PLANCTO02-1633</name>
</gene>
<dbReference type="EMBL" id="UOGL01000154">
    <property type="protein sequence ID" value="VAX37955.1"/>
    <property type="molecule type" value="Genomic_DNA"/>
</dbReference>
<dbReference type="Gene3D" id="2.10.70.10">
    <property type="entry name" value="Complement Module, domain 1"/>
    <property type="match status" value="1"/>
</dbReference>
<proteinExistence type="predicted"/>
<protein>
    <recommendedName>
        <fullName evidence="2">Hemin uptake protein HemP</fullName>
    </recommendedName>
</protein>
<organism evidence="1">
    <name type="scientific">hydrothermal vent metagenome</name>
    <dbReference type="NCBI Taxonomy" id="652676"/>
    <lineage>
        <taxon>unclassified sequences</taxon>
        <taxon>metagenomes</taxon>
        <taxon>ecological metagenomes</taxon>
    </lineage>
</organism>
<reference evidence="1" key="1">
    <citation type="submission" date="2018-06" db="EMBL/GenBank/DDBJ databases">
        <authorList>
            <person name="Zhirakovskaya E."/>
        </authorList>
    </citation>
    <scope>NUCLEOTIDE SEQUENCE</scope>
</reference>
<sequence>MSYSNQPKFSFVSPPQMNRIEKQEALRHFASEELFRGTKEVLIDHAGEQYRLRLTKNGKLILHK</sequence>
<evidence type="ECO:0000313" key="1">
    <source>
        <dbReference type="EMBL" id="VAX37955.1"/>
    </source>
</evidence>
<evidence type="ECO:0008006" key="2">
    <source>
        <dbReference type="Google" id="ProtNLM"/>
    </source>
</evidence>